<dbReference type="GO" id="GO:0016616">
    <property type="term" value="F:oxidoreductase activity, acting on the CH-OH group of donors, NAD or NADP as acceptor"/>
    <property type="evidence" value="ECO:0007669"/>
    <property type="project" value="TreeGrafter"/>
</dbReference>
<reference evidence="4" key="1">
    <citation type="journal article" date="2020" name="Stud. Mycol.">
        <title>101 Dothideomycetes genomes: a test case for predicting lifestyles and emergence of pathogens.</title>
        <authorList>
            <person name="Haridas S."/>
            <person name="Albert R."/>
            <person name="Binder M."/>
            <person name="Bloem J."/>
            <person name="Labutti K."/>
            <person name="Salamov A."/>
            <person name="Andreopoulos B."/>
            <person name="Baker S."/>
            <person name="Barry K."/>
            <person name="Bills G."/>
            <person name="Bluhm B."/>
            <person name="Cannon C."/>
            <person name="Castanera R."/>
            <person name="Culley D."/>
            <person name="Daum C."/>
            <person name="Ezra D."/>
            <person name="Gonzalez J."/>
            <person name="Henrissat B."/>
            <person name="Kuo A."/>
            <person name="Liang C."/>
            <person name="Lipzen A."/>
            <person name="Lutzoni F."/>
            <person name="Magnuson J."/>
            <person name="Mondo S."/>
            <person name="Nolan M."/>
            <person name="Ohm R."/>
            <person name="Pangilinan J."/>
            <person name="Park H.-J."/>
            <person name="Ramirez L."/>
            <person name="Alfaro M."/>
            <person name="Sun H."/>
            <person name="Tritt A."/>
            <person name="Yoshinaga Y."/>
            <person name="Zwiers L.-H."/>
            <person name="Turgeon B."/>
            <person name="Goodwin S."/>
            <person name="Spatafora J."/>
            <person name="Crous P."/>
            <person name="Grigoriev I."/>
        </authorList>
    </citation>
    <scope>NUCLEOTIDE SEQUENCE</scope>
    <source>
        <strain evidence="4">CBS 379.55</strain>
    </source>
</reference>
<keyword evidence="5" id="KW-1185">Reference proteome</keyword>
<organism evidence="4 5">
    <name type="scientific">Westerdykella ornata</name>
    <dbReference type="NCBI Taxonomy" id="318751"/>
    <lineage>
        <taxon>Eukaryota</taxon>
        <taxon>Fungi</taxon>
        <taxon>Dikarya</taxon>
        <taxon>Ascomycota</taxon>
        <taxon>Pezizomycotina</taxon>
        <taxon>Dothideomycetes</taxon>
        <taxon>Pleosporomycetidae</taxon>
        <taxon>Pleosporales</taxon>
        <taxon>Sporormiaceae</taxon>
        <taxon>Westerdykella</taxon>
    </lineage>
</organism>
<dbReference type="RefSeq" id="XP_033655490.1">
    <property type="nucleotide sequence ID" value="XM_033801515.1"/>
</dbReference>
<evidence type="ECO:0000259" key="3">
    <source>
        <dbReference type="Pfam" id="PF01370"/>
    </source>
</evidence>
<evidence type="ECO:0000256" key="1">
    <source>
        <dbReference type="ARBA" id="ARBA00023002"/>
    </source>
</evidence>
<dbReference type="Pfam" id="PF01370">
    <property type="entry name" value="Epimerase"/>
    <property type="match status" value="1"/>
</dbReference>
<evidence type="ECO:0000313" key="5">
    <source>
        <dbReference type="Proteomes" id="UP000800097"/>
    </source>
</evidence>
<dbReference type="PANTHER" id="PTHR10366">
    <property type="entry name" value="NAD DEPENDENT EPIMERASE/DEHYDRATASE"/>
    <property type="match status" value="1"/>
</dbReference>
<proteinExistence type="inferred from homology"/>
<comment type="similarity">
    <text evidence="2">Belongs to the NAD(P)-dependent epimerase/dehydratase family. Dihydroflavonol-4-reductase subfamily.</text>
</comment>
<dbReference type="InterPro" id="IPR036291">
    <property type="entry name" value="NAD(P)-bd_dom_sf"/>
</dbReference>
<dbReference type="Gene3D" id="3.40.50.720">
    <property type="entry name" value="NAD(P)-binding Rossmann-like Domain"/>
    <property type="match status" value="1"/>
</dbReference>
<gene>
    <name evidence="4" type="ORF">EI97DRAFT_466061</name>
</gene>
<protein>
    <submittedName>
        <fullName evidence="4">NAD(P)-binding protein</fullName>
    </submittedName>
</protein>
<dbReference type="GeneID" id="54554690"/>
<feature type="domain" description="NAD-dependent epimerase/dehydratase" evidence="3">
    <location>
        <begin position="8"/>
        <end position="257"/>
    </location>
</feature>
<name>A0A6A6JMX7_WESOR</name>
<dbReference type="OrthoDB" id="2735536at2759"/>
<evidence type="ECO:0000313" key="4">
    <source>
        <dbReference type="EMBL" id="KAF2277951.1"/>
    </source>
</evidence>
<dbReference type="PANTHER" id="PTHR10366:SF564">
    <property type="entry name" value="STEROL-4-ALPHA-CARBOXYLATE 3-DEHYDROGENASE, DECARBOXYLATING"/>
    <property type="match status" value="1"/>
</dbReference>
<dbReference type="Proteomes" id="UP000800097">
    <property type="component" value="Unassembled WGS sequence"/>
</dbReference>
<sequence length="360" mass="39918">MAEDRGLVAITGTNGTIGYACTLQAAQAGYRVRCIVRRDAAIEYIQRGPTLQQFVDRVDFAVVPDNTAPGAYDEALQGAKYVIHVAGVWPKPNYHPDNEVYYPFVKSMENVISAAKNSGTVRRVVFTQAGAALVNPDDGDTLGTRMEKVLNETVDVDANSASLRPPLASAHHAYCAAKAHCMKHLEAIKSKLPFDIVQIIPGTVIGGSELHSSASEAYAQMDRMSRAILFDDVRPRYAFGFVDVNDCAAVHVGSLDEKALPTEEIPRWLIAAATTEKGKTINEVWREVGEAVERHFPKEVEQGVFRLGKHNIPINMPYRVDSGWTQSRLLERRRFKSFEDCVLHVAKCYLDLRARDEEKS</sequence>
<accession>A0A6A6JMX7</accession>
<dbReference type="AlphaFoldDB" id="A0A6A6JMX7"/>
<keyword evidence="1" id="KW-0560">Oxidoreductase</keyword>
<dbReference type="SUPFAM" id="SSF51735">
    <property type="entry name" value="NAD(P)-binding Rossmann-fold domains"/>
    <property type="match status" value="1"/>
</dbReference>
<dbReference type="EMBL" id="ML986489">
    <property type="protein sequence ID" value="KAF2277951.1"/>
    <property type="molecule type" value="Genomic_DNA"/>
</dbReference>
<evidence type="ECO:0000256" key="2">
    <source>
        <dbReference type="ARBA" id="ARBA00023445"/>
    </source>
</evidence>
<dbReference type="InterPro" id="IPR001509">
    <property type="entry name" value="Epimerase_deHydtase"/>
</dbReference>
<dbReference type="PROSITE" id="PS51257">
    <property type="entry name" value="PROKAR_LIPOPROTEIN"/>
    <property type="match status" value="1"/>
</dbReference>
<dbReference type="InterPro" id="IPR050425">
    <property type="entry name" value="NAD(P)_dehydrat-like"/>
</dbReference>